<accession>A0A512N9L9</accession>
<dbReference type="Proteomes" id="UP000321058">
    <property type="component" value="Unassembled WGS sequence"/>
</dbReference>
<gene>
    <name evidence="1" type="ORF">RSO01_28400</name>
</gene>
<dbReference type="AlphaFoldDB" id="A0A512N9L9"/>
<organism evidence="1 2">
    <name type="scientific">Reyranella soli</name>
    <dbReference type="NCBI Taxonomy" id="1230389"/>
    <lineage>
        <taxon>Bacteria</taxon>
        <taxon>Pseudomonadati</taxon>
        <taxon>Pseudomonadota</taxon>
        <taxon>Alphaproteobacteria</taxon>
        <taxon>Hyphomicrobiales</taxon>
        <taxon>Reyranellaceae</taxon>
        <taxon>Reyranella</taxon>
    </lineage>
</organism>
<protein>
    <submittedName>
        <fullName evidence="1">Uncharacterized protein</fullName>
    </submittedName>
</protein>
<evidence type="ECO:0000313" key="2">
    <source>
        <dbReference type="Proteomes" id="UP000321058"/>
    </source>
</evidence>
<evidence type="ECO:0000313" key="1">
    <source>
        <dbReference type="EMBL" id="GEP55674.1"/>
    </source>
</evidence>
<reference evidence="1 2" key="1">
    <citation type="submission" date="2019-07" db="EMBL/GenBank/DDBJ databases">
        <title>Whole genome shotgun sequence of Reyranella soli NBRC 108950.</title>
        <authorList>
            <person name="Hosoyama A."/>
            <person name="Uohara A."/>
            <person name="Ohji S."/>
            <person name="Ichikawa N."/>
        </authorList>
    </citation>
    <scope>NUCLEOTIDE SEQUENCE [LARGE SCALE GENOMIC DNA]</scope>
    <source>
        <strain evidence="1 2">NBRC 108950</strain>
    </source>
</reference>
<name>A0A512N9L9_9HYPH</name>
<dbReference type="OrthoDB" id="8481909at2"/>
<sequence>MSIAEFQRAFADLIASPERCVALREGDADVLAGYDMTPRERKRLETMVHHEAMSVNCSLYRVNRLIPVYSVLPHSCRLLGDRLMDELDAFWAASRHATLQYRWESWRFGLWLEERIAKRLLPGGPVEDAIRLEMAMFDVQAAVRGGCGSGGSRRRVVLLRYDPDELLDPTIPAEELQPLASGVTVLIDATGQQLVVRRIDDTLNGKVA</sequence>
<keyword evidence="2" id="KW-1185">Reference proteome</keyword>
<dbReference type="RefSeq" id="WP_147149759.1">
    <property type="nucleotide sequence ID" value="NZ_BKAJ01000043.1"/>
</dbReference>
<proteinExistence type="predicted"/>
<dbReference type="EMBL" id="BKAJ01000043">
    <property type="protein sequence ID" value="GEP55674.1"/>
    <property type="molecule type" value="Genomic_DNA"/>
</dbReference>
<comment type="caution">
    <text evidence="1">The sequence shown here is derived from an EMBL/GenBank/DDBJ whole genome shotgun (WGS) entry which is preliminary data.</text>
</comment>